<reference evidence="1 2" key="1">
    <citation type="submission" date="2017-11" db="EMBL/GenBank/DDBJ databases">
        <title>The genome of Rhizophagus clarus HR1 reveals common genetic basis of auxotrophy among arbuscular mycorrhizal fungi.</title>
        <authorList>
            <person name="Kobayashi Y."/>
        </authorList>
    </citation>
    <scope>NUCLEOTIDE SEQUENCE [LARGE SCALE GENOMIC DNA]</scope>
    <source>
        <strain evidence="1 2">HR1</strain>
    </source>
</reference>
<sequence length="138" mass="16203">MQDHHVLGSLVCQQRQAQSKVHRVTLLQETQFLSAHSVLHLWYWLKTIEEIPTLFKEHKIFFVIVLHIEGLILCFLLEEVDCSRYLELRRVVLYVSKGKLKARYIGFSPPSNPVSFSTQRVTPMVLAKDYRRNTHLSQ</sequence>
<proteinExistence type="predicted"/>
<dbReference type="EMBL" id="BEXD01001269">
    <property type="protein sequence ID" value="GBB93270.1"/>
    <property type="molecule type" value="Genomic_DNA"/>
</dbReference>
<keyword evidence="2" id="KW-1185">Reference proteome</keyword>
<comment type="caution">
    <text evidence="1">The sequence shown here is derived from an EMBL/GenBank/DDBJ whole genome shotgun (WGS) entry which is preliminary data.</text>
</comment>
<dbReference type="Proteomes" id="UP000247702">
    <property type="component" value="Unassembled WGS sequence"/>
</dbReference>
<protein>
    <submittedName>
        <fullName evidence="1">Uncharacterized protein</fullName>
    </submittedName>
</protein>
<evidence type="ECO:0000313" key="1">
    <source>
        <dbReference type="EMBL" id="GBB93270.1"/>
    </source>
</evidence>
<accession>A0A2Z6QTE5</accession>
<gene>
    <name evidence="1" type="ORF">RclHR1_02140023</name>
</gene>
<organism evidence="1 2">
    <name type="scientific">Rhizophagus clarus</name>
    <dbReference type="NCBI Taxonomy" id="94130"/>
    <lineage>
        <taxon>Eukaryota</taxon>
        <taxon>Fungi</taxon>
        <taxon>Fungi incertae sedis</taxon>
        <taxon>Mucoromycota</taxon>
        <taxon>Glomeromycotina</taxon>
        <taxon>Glomeromycetes</taxon>
        <taxon>Glomerales</taxon>
        <taxon>Glomeraceae</taxon>
        <taxon>Rhizophagus</taxon>
    </lineage>
</organism>
<evidence type="ECO:0000313" key="2">
    <source>
        <dbReference type="Proteomes" id="UP000247702"/>
    </source>
</evidence>
<name>A0A2Z6QTE5_9GLOM</name>
<dbReference type="AlphaFoldDB" id="A0A2Z6QTE5"/>